<dbReference type="Gene3D" id="3.40.630.30">
    <property type="match status" value="1"/>
</dbReference>
<dbReference type="PROSITE" id="PS51186">
    <property type="entry name" value="GNAT"/>
    <property type="match status" value="1"/>
</dbReference>
<evidence type="ECO:0000313" key="3">
    <source>
        <dbReference type="Proteomes" id="UP000250070"/>
    </source>
</evidence>
<dbReference type="EMBL" id="UATM01000032">
    <property type="protein sequence ID" value="SPY48491.1"/>
    <property type="molecule type" value="Genomic_DNA"/>
</dbReference>
<dbReference type="InterPro" id="IPR016181">
    <property type="entry name" value="Acyl_CoA_acyltransferase"/>
</dbReference>
<evidence type="ECO:0000313" key="2">
    <source>
        <dbReference type="EMBL" id="SPY48491.1"/>
    </source>
</evidence>
<dbReference type="RefSeq" id="WP_112890156.1">
    <property type="nucleotide sequence ID" value="NZ_CP068103.1"/>
</dbReference>
<dbReference type="GeneID" id="83863048"/>
<dbReference type="Proteomes" id="UP000250070">
    <property type="component" value="Unassembled WGS sequence"/>
</dbReference>
<dbReference type="AlphaFoldDB" id="A0A2X1YLU8"/>
<dbReference type="GO" id="GO:0016747">
    <property type="term" value="F:acyltransferase activity, transferring groups other than amino-acyl groups"/>
    <property type="evidence" value="ECO:0007669"/>
    <property type="project" value="InterPro"/>
</dbReference>
<proteinExistence type="predicted"/>
<dbReference type="SUPFAM" id="SSF55729">
    <property type="entry name" value="Acyl-CoA N-acyltransferases (Nat)"/>
    <property type="match status" value="1"/>
</dbReference>
<dbReference type="OrthoDB" id="8750087at2"/>
<evidence type="ECO:0000259" key="1">
    <source>
        <dbReference type="PROSITE" id="PS51186"/>
    </source>
</evidence>
<accession>A0A2X1YLU8</accession>
<feature type="domain" description="N-acetyltransferase" evidence="1">
    <location>
        <begin position="4"/>
        <end position="171"/>
    </location>
</feature>
<dbReference type="STRING" id="54005.HMPREF3229_01228"/>
<protein>
    <recommendedName>
        <fullName evidence="1">N-acetyltransferase domain-containing protein</fullName>
    </recommendedName>
</protein>
<name>A0A2X1YLU8_9FIRM</name>
<gene>
    <name evidence="2" type="ORF">NCTC13076_01577</name>
</gene>
<organism evidence="2 3">
    <name type="scientific">Peptoniphilus harei</name>
    <dbReference type="NCBI Taxonomy" id="54005"/>
    <lineage>
        <taxon>Bacteria</taxon>
        <taxon>Bacillati</taxon>
        <taxon>Bacillota</taxon>
        <taxon>Tissierellia</taxon>
        <taxon>Tissierellales</taxon>
        <taxon>Peptoniphilaceae</taxon>
        <taxon>Peptoniphilus</taxon>
    </lineage>
</organism>
<dbReference type="InterPro" id="IPR000182">
    <property type="entry name" value="GNAT_dom"/>
</dbReference>
<reference evidence="2 3" key="1">
    <citation type="submission" date="2018-06" db="EMBL/GenBank/DDBJ databases">
        <authorList>
            <consortium name="Pathogen Informatics"/>
            <person name="Doyle S."/>
        </authorList>
    </citation>
    <scope>NUCLEOTIDE SEQUENCE [LARGE SCALE GENOMIC DNA]</scope>
    <source>
        <strain evidence="2 3">NCTC13076</strain>
    </source>
</reference>
<sequence length="221" mass="25814">MEELVFKFLDKKYIDDIYELTSEVYEGIENKEIFSHDSKEDLEALIDGGGSFVGVFDGDKLVAYRSIKVPSEEDNLAHDVDFYINPESVIVNDTVVVLKDYRGRNLQNLTREKLEERYKDSKFTNKMSTISPKNYRSYKNTLDSGYMLVSLKKKYPDEFSEEGYDRFILLKSDDLEINMTGKERTIHSSETDKLRKAFEENYFGLSVDEEGYIQFKEVEIL</sequence>